<dbReference type="OrthoDB" id="635641at2759"/>
<comment type="function">
    <text evidence="10">The A chain is responsible for inhibiting protein synthesis through the catalytic inactivation of 60S ribosomal subunits by removing adenine from position 4,324 of 28S rRNA. The B chain binds to cell receptors and probably facilitates the entry into the cell of the A chain; B chains are also responsible for cell agglutination (lectin activity).</text>
</comment>
<evidence type="ECO:0000256" key="2">
    <source>
        <dbReference type="ARBA" id="ARBA00022656"/>
    </source>
</evidence>
<evidence type="ECO:0000256" key="6">
    <source>
        <dbReference type="ARBA" id="ARBA00022821"/>
    </source>
</evidence>
<dbReference type="Gene3D" id="3.40.420.10">
    <property type="entry name" value="Ricin (A subunit), domain 1"/>
    <property type="match status" value="1"/>
</dbReference>
<dbReference type="GO" id="GO:0017148">
    <property type="term" value="P:negative regulation of translation"/>
    <property type="evidence" value="ECO:0007669"/>
    <property type="project" value="UniProtKB-KW"/>
</dbReference>
<comment type="similarity">
    <text evidence="10">Belongs to the ribosome-inactivating protein family.</text>
</comment>
<comment type="caution">
    <text evidence="12">The sequence shown here is derived from an EMBL/GenBank/DDBJ whole genome shotgun (WGS) entry which is preliminary data.</text>
</comment>
<keyword evidence="9 10" id="KW-0652">Protein synthesis inhibitor</keyword>
<dbReference type="GO" id="GO:0030246">
    <property type="term" value="F:carbohydrate binding"/>
    <property type="evidence" value="ECO:0007669"/>
    <property type="project" value="UniProtKB-KW"/>
</dbReference>
<dbReference type="InterPro" id="IPR017989">
    <property type="entry name" value="Ribosome_inactivat_1/2"/>
</dbReference>
<dbReference type="InterPro" id="IPR000772">
    <property type="entry name" value="Ricin_B_lectin"/>
</dbReference>
<evidence type="ECO:0000256" key="5">
    <source>
        <dbReference type="ARBA" id="ARBA00022801"/>
    </source>
</evidence>
<dbReference type="SUPFAM" id="SSF56371">
    <property type="entry name" value="Ribosome inactivating proteins (RIP)"/>
    <property type="match status" value="1"/>
</dbReference>
<comment type="catalytic activity">
    <reaction evidence="1 10">
        <text>Endohydrolysis of the N-glycosidic bond at one specific adenosine on the 28S rRNA.</text>
        <dbReference type="EC" id="3.2.2.22"/>
    </reaction>
</comment>
<evidence type="ECO:0000256" key="8">
    <source>
        <dbReference type="ARBA" id="ARBA00023180"/>
    </source>
</evidence>
<organism evidence="12 13">
    <name type="scientific">Cocos nucifera</name>
    <name type="common">Coconut palm</name>
    <dbReference type="NCBI Taxonomy" id="13894"/>
    <lineage>
        <taxon>Eukaryota</taxon>
        <taxon>Viridiplantae</taxon>
        <taxon>Streptophyta</taxon>
        <taxon>Embryophyta</taxon>
        <taxon>Tracheophyta</taxon>
        <taxon>Spermatophyta</taxon>
        <taxon>Magnoliopsida</taxon>
        <taxon>Liliopsida</taxon>
        <taxon>Arecaceae</taxon>
        <taxon>Arecoideae</taxon>
        <taxon>Cocoseae</taxon>
        <taxon>Attaleinae</taxon>
        <taxon>Cocos</taxon>
    </lineage>
</organism>
<keyword evidence="5 10" id="KW-0378">Hydrolase</keyword>
<dbReference type="GO" id="GO:0030598">
    <property type="term" value="F:rRNA N-glycosylase activity"/>
    <property type="evidence" value="ECO:0007669"/>
    <property type="project" value="UniProtKB-EC"/>
</dbReference>
<evidence type="ECO:0000256" key="9">
    <source>
        <dbReference type="ARBA" id="ARBA00023193"/>
    </source>
</evidence>
<dbReference type="SMART" id="SM00458">
    <property type="entry name" value="RICIN"/>
    <property type="match status" value="2"/>
</dbReference>
<dbReference type="Pfam" id="PF00161">
    <property type="entry name" value="RIP"/>
    <property type="match status" value="1"/>
</dbReference>
<evidence type="ECO:0000256" key="7">
    <source>
        <dbReference type="ARBA" id="ARBA00023157"/>
    </source>
</evidence>
<dbReference type="FunFam" id="2.80.10.50:FF:000076">
    <property type="entry name" value="Beta-galactoside-specific lectin 1"/>
    <property type="match status" value="1"/>
</dbReference>
<dbReference type="EC" id="3.2.2.22" evidence="10"/>
<sequence>MKGNMKVWKAVATWVWWTAMVGAAWVCALTVEDKYTLRDNAVSFTTAGATKESYTLFMNALRDQLASGDKSHGIPVLRDPSTVPDSQRFLLVELSNWEEASVTLAVDVINAHVVAYQAGNQSYFFRDAPNIAPFNVFRNTQQELLSFGGSYIELQRVAGEDREDIDLGISALEGAISSLRSTSSVQQNTQARSLIVSIQMVSEAARFRYIERRVRQSITSDEYQTFRPDAGVLSLENNWGALSTAIQQSNQGVFSRPVQLQRPDYSTLNVDNVMSSVIRGLAFMVFVCRNQASQFSPLIIRSVVAEDDDTCAHPEPTTRIIGRNGLCVDVRDGQYNDGNPIQLWPCKSNTDAGQLWTLKRDGTIQSNGKCLTTYGYSPGNYMMIYDCTTAVTAATLWEVWDNGTIINPKSALVLSAESANSGTTLTVETNIYASRQGWLASNNTEPFVTSIIGFMDLCMETNGTNVWIGNCTSDEIEQKWAIYADGSIRPQQNQDRCLTSNNHFQGTNIIVLPCSPGWSSQRWLFTNDGTILNLYNGFVMDVEASDPSLKRIILWPSTGNPNQKWLPML</sequence>
<evidence type="ECO:0000313" key="12">
    <source>
        <dbReference type="EMBL" id="KAG1359230.1"/>
    </source>
</evidence>
<dbReference type="GO" id="GO:0090729">
    <property type="term" value="F:toxin activity"/>
    <property type="evidence" value="ECO:0007669"/>
    <property type="project" value="UniProtKB-KW"/>
</dbReference>
<dbReference type="SMR" id="A0A8K0IIK2"/>
<keyword evidence="3" id="KW-0430">Lectin</keyword>
<dbReference type="InterPro" id="IPR016138">
    <property type="entry name" value="Ribosome_inactivat_prot_sub1"/>
</dbReference>
<protein>
    <recommendedName>
        <fullName evidence="10">Ribosome-inactivating protein</fullName>
    </recommendedName>
    <component>
        <recommendedName>
            <fullName evidence="10">Ribosome-inactivating protein chain A</fullName>
        </recommendedName>
        <alternativeName>
            <fullName evidence="10">rRNA N-glycosidase</fullName>
            <ecNumber evidence="10">3.2.2.22</ecNumber>
        </alternativeName>
    </component>
    <component>
        <recommendedName>
            <fullName evidence="10">Ribosome-inactivating protein chain B</fullName>
        </recommendedName>
    </component>
</protein>
<keyword evidence="13" id="KW-1185">Reference proteome</keyword>
<evidence type="ECO:0000256" key="3">
    <source>
        <dbReference type="ARBA" id="ARBA00022734"/>
    </source>
</evidence>
<comment type="subunit">
    <text evidence="10">Might form dimers or tetramers of disulfide-linked A and B chains.</text>
</comment>
<proteinExistence type="inferred from homology"/>
<dbReference type="CDD" id="cd23444">
    <property type="entry name" value="beta-trefoil_Ricin_RIPs_II_rpt2"/>
    <property type="match status" value="1"/>
</dbReference>
<dbReference type="Gene3D" id="2.80.10.50">
    <property type="match status" value="2"/>
</dbReference>
<dbReference type="PANTHER" id="PTHR33453:SF34">
    <property type="entry name" value="RIBOSOME-INACTIVATING PROTEIN"/>
    <property type="match status" value="1"/>
</dbReference>
<dbReference type="CDD" id="cd23443">
    <property type="entry name" value="beta-trefoil_Ricin_RIPs_II_rpt1"/>
    <property type="match status" value="1"/>
</dbReference>
<dbReference type="EMBL" id="CM017879">
    <property type="protein sequence ID" value="KAG1359230.1"/>
    <property type="molecule type" value="Genomic_DNA"/>
</dbReference>
<dbReference type="Pfam" id="PF00652">
    <property type="entry name" value="Ricin_B_lectin"/>
    <property type="match status" value="2"/>
</dbReference>
<dbReference type="GO" id="GO:0006952">
    <property type="term" value="P:defense response"/>
    <property type="evidence" value="ECO:0007669"/>
    <property type="project" value="UniProtKB-KW"/>
</dbReference>
<evidence type="ECO:0000259" key="11">
    <source>
        <dbReference type="SMART" id="SM00458"/>
    </source>
</evidence>
<dbReference type="PANTHER" id="PTHR33453">
    <property type="match status" value="1"/>
</dbReference>
<keyword evidence="7" id="KW-1015">Disulfide bond</keyword>
<keyword evidence="6 10" id="KW-0611">Plant defense</keyword>
<feature type="domain" description="Ricin B lectin" evidence="11">
    <location>
        <begin position="445"/>
        <end position="568"/>
    </location>
</feature>
<feature type="domain" description="Ricin B lectin" evidence="11">
    <location>
        <begin position="315"/>
        <end position="441"/>
    </location>
</feature>
<evidence type="ECO:0000256" key="4">
    <source>
        <dbReference type="ARBA" id="ARBA00022737"/>
    </source>
</evidence>
<dbReference type="InterPro" id="IPR036041">
    <property type="entry name" value="Ribosome-inact_prot_sf"/>
</dbReference>
<dbReference type="Gene3D" id="4.10.470.10">
    <property type="entry name" value="Ricin (A Subunit), domain 2"/>
    <property type="match status" value="1"/>
</dbReference>
<reference evidence="12" key="1">
    <citation type="journal article" date="2017" name="Gigascience">
        <title>The genome draft of coconut (Cocos nucifera).</title>
        <authorList>
            <person name="Xiao Y."/>
            <person name="Xu P."/>
            <person name="Fan H."/>
            <person name="Baudouin L."/>
            <person name="Xia W."/>
            <person name="Bocs S."/>
            <person name="Xu J."/>
            <person name="Li Q."/>
            <person name="Guo A."/>
            <person name="Zhou L."/>
            <person name="Li J."/>
            <person name="Wu Y."/>
            <person name="Ma Z."/>
            <person name="Armero A."/>
            <person name="Issali A.E."/>
            <person name="Liu N."/>
            <person name="Peng M."/>
            <person name="Yang Y."/>
        </authorList>
    </citation>
    <scope>NUCLEOTIDE SEQUENCE</scope>
    <source>
        <tissue evidence="12">Spear leaf of Hainan Tall coconut</tissue>
    </source>
</reference>
<dbReference type="PROSITE" id="PS50231">
    <property type="entry name" value="RICIN_B_LECTIN"/>
    <property type="match status" value="2"/>
</dbReference>
<dbReference type="InterPro" id="IPR017988">
    <property type="entry name" value="Ribosome_inactivat_prot_CS"/>
</dbReference>
<dbReference type="InterPro" id="IPR016139">
    <property type="entry name" value="Ribosome_inactivat_prot_sub2"/>
</dbReference>
<dbReference type="Proteomes" id="UP000797356">
    <property type="component" value="Chromosome 8"/>
</dbReference>
<evidence type="ECO:0000256" key="10">
    <source>
        <dbReference type="RuleBase" id="RU004915"/>
    </source>
</evidence>
<dbReference type="InterPro" id="IPR001574">
    <property type="entry name" value="Ribosome_inactivat_prot"/>
</dbReference>
<keyword evidence="4" id="KW-0677">Repeat</keyword>
<name>A0A8K0IIK2_COCNU</name>
<dbReference type="AlphaFoldDB" id="A0A8K0IIK2"/>
<dbReference type="PRINTS" id="PR00396">
    <property type="entry name" value="SHIGARICIN"/>
</dbReference>
<dbReference type="FunFam" id="3.40.420.10:FF:000001">
    <property type="entry name" value="Ricin"/>
    <property type="match status" value="1"/>
</dbReference>
<reference evidence="12" key="2">
    <citation type="submission" date="2019-07" db="EMBL/GenBank/DDBJ databases">
        <authorList>
            <person name="Yang Y."/>
            <person name="Bocs S."/>
            <person name="Baudouin L."/>
        </authorList>
    </citation>
    <scope>NUCLEOTIDE SEQUENCE</scope>
    <source>
        <tissue evidence="12">Spear leaf of Hainan Tall coconut</tissue>
    </source>
</reference>
<dbReference type="InterPro" id="IPR035992">
    <property type="entry name" value="Ricin_B-like_lectins"/>
</dbReference>
<gene>
    <name evidence="12" type="ORF">COCNU_08G006760</name>
</gene>
<keyword evidence="8" id="KW-0325">Glycoprotein</keyword>
<dbReference type="SUPFAM" id="SSF50370">
    <property type="entry name" value="Ricin B-like lectins"/>
    <property type="match status" value="2"/>
</dbReference>
<evidence type="ECO:0000256" key="1">
    <source>
        <dbReference type="ARBA" id="ARBA00000237"/>
    </source>
</evidence>
<keyword evidence="2 10" id="KW-0800">Toxin</keyword>
<dbReference type="PROSITE" id="PS00275">
    <property type="entry name" value="SHIGA_RICIN"/>
    <property type="match status" value="1"/>
</dbReference>
<evidence type="ECO:0000313" key="13">
    <source>
        <dbReference type="Proteomes" id="UP000797356"/>
    </source>
</evidence>
<accession>A0A8K0IIK2</accession>